<dbReference type="GO" id="GO:0003677">
    <property type="term" value="F:DNA binding"/>
    <property type="evidence" value="ECO:0007669"/>
    <property type="project" value="InterPro"/>
</dbReference>
<evidence type="ECO:0000259" key="2">
    <source>
        <dbReference type="Pfam" id="PF23639"/>
    </source>
</evidence>
<dbReference type="GO" id="GO:0006260">
    <property type="term" value="P:DNA replication"/>
    <property type="evidence" value="ECO:0007669"/>
    <property type="project" value="InterPro"/>
</dbReference>
<feature type="region of interest" description="Disordered" evidence="1">
    <location>
        <begin position="396"/>
        <end position="447"/>
    </location>
</feature>
<dbReference type="Gene3D" id="3.90.580.10">
    <property type="entry name" value="Zinc finger, CHC2-type domain"/>
    <property type="match status" value="1"/>
</dbReference>
<dbReference type="STRING" id="536019.Mesop_3728"/>
<organism evidence="3 4">
    <name type="scientific">Mesorhizobium opportunistum (strain LMG 24607 / HAMBI 3007 / WSM2075)</name>
    <dbReference type="NCBI Taxonomy" id="536019"/>
    <lineage>
        <taxon>Bacteria</taxon>
        <taxon>Pseudomonadati</taxon>
        <taxon>Pseudomonadota</taxon>
        <taxon>Alphaproteobacteria</taxon>
        <taxon>Hyphomicrobiales</taxon>
        <taxon>Phyllobacteriaceae</taxon>
        <taxon>Mesorhizobium</taxon>
    </lineage>
</organism>
<dbReference type="KEGG" id="mop:Mesop_3728"/>
<reference evidence="3 4" key="1">
    <citation type="submission" date="2010-10" db="EMBL/GenBank/DDBJ databases">
        <title>Complete sequence of Mesorhizobium opportunistum WSM2075.</title>
        <authorList>
            <consortium name="US DOE Joint Genome Institute"/>
            <person name="Lucas S."/>
            <person name="Copeland A."/>
            <person name="Lapidus A."/>
            <person name="Cheng J.-F."/>
            <person name="Bruce D."/>
            <person name="Goodwin L."/>
            <person name="Pitluck S."/>
            <person name="Chertkov O."/>
            <person name="Misra M."/>
            <person name="Detter J.C."/>
            <person name="Han C."/>
            <person name="Tapia R."/>
            <person name="Land M."/>
            <person name="Hauser L."/>
            <person name="Kyrpides N."/>
            <person name="Ovchinnikova G."/>
            <person name="Mavrommatis K.M."/>
            <person name="Tiwari R.P."/>
            <person name="Howieson J.G."/>
            <person name="O'Hara G.W."/>
            <person name="Nandasena K.G."/>
            <person name="Woyke T."/>
        </authorList>
    </citation>
    <scope>NUCLEOTIDE SEQUENCE [LARGE SCALE GENOMIC DNA]</scope>
    <source>
        <strain evidence="4">LMG 24607 / HAMBI 3007 / WSM2075</strain>
    </source>
</reference>
<dbReference type="RefSeq" id="WP_013894854.1">
    <property type="nucleotide sequence ID" value="NC_015675.1"/>
</dbReference>
<dbReference type="GO" id="GO:0008270">
    <property type="term" value="F:zinc ion binding"/>
    <property type="evidence" value="ECO:0007669"/>
    <property type="project" value="InterPro"/>
</dbReference>
<sequence length="447" mass="48280">MIPAEIVSRARDMSIVDVALALGAAEGCKIDERGVPCPCCGGRDRFSLDKGKNVFLCRASSAGGDPIALVQHVHQCSFAEAIEQLTGEKPIAAARRAPAQSDDDKNEWREKARRRAWKIWQNGTPIEPERGGHWLRDYFALRAIPFPSWRIRALREMSSLAYWHRAKTGDEFKVIHTGPAMLAAITGPATPEYPTGHFIGVHRTWLDLSRANGKAAISDPATGDLLDAKKVEGSQKGGKIVLFEGQPGGGCVLGEGIETVLSWASLHRSQNGDCALWCGLNIGNIAGKAAEQIPHPSLTMTDRIGRKRRQKVGGHEPDLTDTDCLQIPADDFERLILLGDGDSDRFTTQAAMMRARNRFELTGHDAVIDWAPDGMDFNDVLRDRARLISPLEGEMSAKPTEGVAGHQALAPSGPQPVEPTPSALPGISPSRGETDCIDAGAKTGRAA</sequence>
<dbReference type="InterPro" id="IPR055570">
    <property type="entry name" value="DUF7146"/>
</dbReference>
<accession>F7XZV6</accession>
<name>F7XZV6_MESOW</name>
<dbReference type="HOGENOM" id="CLU_051135_0_0_5"/>
<dbReference type="InterPro" id="IPR036977">
    <property type="entry name" value="DNA_primase_Znf_CHC2"/>
</dbReference>
<gene>
    <name evidence="3" type="ordered locus">Mesop_3728</name>
</gene>
<proteinExistence type="predicted"/>
<dbReference type="EMBL" id="CP002279">
    <property type="protein sequence ID" value="AEH88170.1"/>
    <property type="molecule type" value="Genomic_DNA"/>
</dbReference>
<dbReference type="Proteomes" id="UP000001623">
    <property type="component" value="Chromosome"/>
</dbReference>
<dbReference type="SUPFAM" id="SSF57783">
    <property type="entry name" value="Zinc beta-ribbon"/>
    <property type="match status" value="1"/>
</dbReference>
<evidence type="ECO:0000313" key="4">
    <source>
        <dbReference type="Proteomes" id="UP000001623"/>
    </source>
</evidence>
<feature type="domain" description="DUF7146" evidence="2">
    <location>
        <begin position="111"/>
        <end position="240"/>
    </location>
</feature>
<evidence type="ECO:0000256" key="1">
    <source>
        <dbReference type="SAM" id="MobiDB-lite"/>
    </source>
</evidence>
<dbReference type="Pfam" id="PF23639">
    <property type="entry name" value="DUF7146"/>
    <property type="match status" value="1"/>
</dbReference>
<evidence type="ECO:0000313" key="3">
    <source>
        <dbReference type="EMBL" id="AEH88170.1"/>
    </source>
</evidence>
<dbReference type="AlphaFoldDB" id="F7XZV6"/>
<protein>
    <submittedName>
        <fullName evidence="3">P4 alpha zinc-binding domain protein</fullName>
    </submittedName>
</protein>
<dbReference type="eggNOG" id="COG4643">
    <property type="taxonomic scope" value="Bacteria"/>
</dbReference>